<sequence length="384" mass="41468">MYDPNFDWDEAENLMESGGSQATAVQDAGAVDRPGGLEPCKQLLQWQAHDAQVNQIRRSGADVFTGCWDSASLRLWRSSDFWTAPPEPRPQLEVQVGGFLNDFAEIAEHQLLVAVSAGLIPTPGEALKLYDFRGQLGQGTATGDGPKTPSVGSVQRFEFHTRGCRALGLWRRSLEEWPQWVGSISKDSLVLCHSSQVSSGSSLEKRHLVPNPHGLKEVTSLCWGDEDVLYSGGTDGTVKAWKVCESSCEPLWSTSVAAGSWVRKMVVAADSEVGHGSGCLVVGHSEGVAWLDPRLREKVIGKLEGYGQAHAACVVGAQRLVLALGRQLAVLDLRLGHEVLADDFQATIVSLEVLSQLPGRINLLAGLKDGMVQVVDVATTMHLK</sequence>
<dbReference type="OrthoDB" id="25131at2759"/>
<name>A0A9P1BQ42_9DINO</name>
<gene>
    <name evidence="1" type="ORF">C1SCF055_LOCUS4184</name>
</gene>
<accession>A0A9P1BQ42</accession>
<dbReference type="EMBL" id="CAMXCT020000231">
    <property type="protein sequence ID" value="CAL1129286.1"/>
    <property type="molecule type" value="Genomic_DNA"/>
</dbReference>
<dbReference type="Gene3D" id="2.130.10.10">
    <property type="entry name" value="YVTN repeat-like/Quinoprotein amine dehydrogenase"/>
    <property type="match status" value="1"/>
</dbReference>
<reference evidence="2 3" key="2">
    <citation type="submission" date="2024-05" db="EMBL/GenBank/DDBJ databases">
        <authorList>
            <person name="Chen Y."/>
            <person name="Shah S."/>
            <person name="Dougan E. K."/>
            <person name="Thang M."/>
            <person name="Chan C."/>
        </authorList>
    </citation>
    <scope>NUCLEOTIDE SEQUENCE [LARGE SCALE GENOMIC DNA]</scope>
</reference>
<organism evidence="1">
    <name type="scientific">Cladocopium goreaui</name>
    <dbReference type="NCBI Taxonomy" id="2562237"/>
    <lineage>
        <taxon>Eukaryota</taxon>
        <taxon>Sar</taxon>
        <taxon>Alveolata</taxon>
        <taxon>Dinophyceae</taxon>
        <taxon>Suessiales</taxon>
        <taxon>Symbiodiniaceae</taxon>
        <taxon>Cladocopium</taxon>
    </lineage>
</organism>
<evidence type="ECO:0000313" key="1">
    <source>
        <dbReference type="EMBL" id="CAI3975911.1"/>
    </source>
</evidence>
<keyword evidence="3" id="KW-1185">Reference proteome</keyword>
<evidence type="ECO:0000313" key="2">
    <source>
        <dbReference type="EMBL" id="CAL4763223.1"/>
    </source>
</evidence>
<protein>
    <submittedName>
        <fullName evidence="1">Uncharacterized protein</fullName>
    </submittedName>
</protein>
<dbReference type="InterPro" id="IPR015943">
    <property type="entry name" value="WD40/YVTN_repeat-like_dom_sf"/>
</dbReference>
<dbReference type="EMBL" id="CAMXCT030000231">
    <property type="protein sequence ID" value="CAL4763223.1"/>
    <property type="molecule type" value="Genomic_DNA"/>
</dbReference>
<dbReference type="Proteomes" id="UP001152797">
    <property type="component" value="Unassembled WGS sequence"/>
</dbReference>
<dbReference type="SUPFAM" id="SSF50978">
    <property type="entry name" value="WD40 repeat-like"/>
    <property type="match status" value="1"/>
</dbReference>
<dbReference type="EMBL" id="CAMXCT010000231">
    <property type="protein sequence ID" value="CAI3975911.1"/>
    <property type="molecule type" value="Genomic_DNA"/>
</dbReference>
<dbReference type="InterPro" id="IPR036322">
    <property type="entry name" value="WD40_repeat_dom_sf"/>
</dbReference>
<reference evidence="1" key="1">
    <citation type="submission" date="2022-10" db="EMBL/GenBank/DDBJ databases">
        <authorList>
            <person name="Chen Y."/>
            <person name="Dougan E. K."/>
            <person name="Chan C."/>
            <person name="Rhodes N."/>
            <person name="Thang M."/>
        </authorList>
    </citation>
    <scope>NUCLEOTIDE SEQUENCE</scope>
</reference>
<proteinExistence type="predicted"/>
<evidence type="ECO:0000313" key="3">
    <source>
        <dbReference type="Proteomes" id="UP001152797"/>
    </source>
</evidence>
<dbReference type="SMART" id="SM00320">
    <property type="entry name" value="WD40"/>
    <property type="match status" value="2"/>
</dbReference>
<comment type="caution">
    <text evidence="1">The sequence shown here is derived from an EMBL/GenBank/DDBJ whole genome shotgun (WGS) entry which is preliminary data.</text>
</comment>
<dbReference type="InterPro" id="IPR001680">
    <property type="entry name" value="WD40_rpt"/>
</dbReference>
<dbReference type="AlphaFoldDB" id="A0A9P1BQ42"/>